<dbReference type="HAMAP" id="MF_01820">
    <property type="entry name" value="GTPase_RsgA"/>
    <property type="match status" value="1"/>
</dbReference>
<keyword evidence="6 10" id="KW-0378">Hydrolase</keyword>
<dbReference type="PANTHER" id="PTHR32120">
    <property type="entry name" value="SMALL RIBOSOMAL SUBUNIT BIOGENESIS GTPASE RSGA"/>
    <property type="match status" value="1"/>
</dbReference>
<evidence type="ECO:0000313" key="14">
    <source>
        <dbReference type="Proteomes" id="UP001290455"/>
    </source>
</evidence>
<evidence type="ECO:0000256" key="5">
    <source>
        <dbReference type="ARBA" id="ARBA00022741"/>
    </source>
</evidence>
<dbReference type="PANTHER" id="PTHR32120:SF10">
    <property type="entry name" value="SMALL RIBOSOMAL SUBUNIT BIOGENESIS GTPASE RSGA"/>
    <property type="match status" value="1"/>
</dbReference>
<dbReference type="EMBL" id="JAXOFX010000010">
    <property type="protein sequence ID" value="MDZ5473092.1"/>
    <property type="molecule type" value="Genomic_DNA"/>
</dbReference>
<comment type="caution">
    <text evidence="13">The sequence shown here is derived from an EMBL/GenBank/DDBJ whole genome shotgun (WGS) entry which is preliminary data.</text>
</comment>
<evidence type="ECO:0000256" key="4">
    <source>
        <dbReference type="ARBA" id="ARBA00022730"/>
    </source>
</evidence>
<dbReference type="NCBIfam" id="TIGR00157">
    <property type="entry name" value="ribosome small subunit-dependent GTPase A"/>
    <property type="match status" value="1"/>
</dbReference>
<comment type="cofactor">
    <cofactor evidence="10">
        <name>Zn(2+)</name>
        <dbReference type="ChEBI" id="CHEBI:29105"/>
    </cofactor>
    <text evidence="10">Binds 1 zinc ion per subunit.</text>
</comment>
<evidence type="ECO:0000256" key="3">
    <source>
        <dbReference type="ARBA" id="ARBA00022723"/>
    </source>
</evidence>
<keyword evidence="8 10" id="KW-0694">RNA-binding</keyword>
<dbReference type="InterPro" id="IPR027417">
    <property type="entry name" value="P-loop_NTPase"/>
</dbReference>
<dbReference type="InterPro" id="IPR004881">
    <property type="entry name" value="Ribosome_biogen_GTPase_RsgA"/>
</dbReference>
<feature type="domain" description="CP-type G" evidence="12">
    <location>
        <begin position="114"/>
        <end position="272"/>
    </location>
</feature>
<comment type="similarity">
    <text evidence="10">Belongs to the TRAFAC class YlqF/YawG GTPase family. RsgA subfamily.</text>
</comment>
<dbReference type="CDD" id="cd01854">
    <property type="entry name" value="YjeQ_EngC"/>
    <property type="match status" value="1"/>
</dbReference>
<comment type="subunit">
    <text evidence="10">Monomer. Associates with 30S ribosomal subunit, binds 16S rRNA.</text>
</comment>
<feature type="binding site" evidence="10">
    <location>
        <begin position="162"/>
        <end position="165"/>
    </location>
    <ligand>
        <name>GTP</name>
        <dbReference type="ChEBI" id="CHEBI:37565"/>
    </ligand>
</feature>
<feature type="binding site" evidence="10">
    <location>
        <position position="295"/>
    </location>
    <ligand>
        <name>Zn(2+)</name>
        <dbReference type="ChEBI" id="CHEBI:29105"/>
    </ligand>
</feature>
<name>A0ABU5J166_9BACI</name>
<evidence type="ECO:0000256" key="1">
    <source>
        <dbReference type="ARBA" id="ARBA00022490"/>
    </source>
</evidence>
<keyword evidence="9 10" id="KW-0342">GTP-binding</keyword>
<comment type="function">
    <text evidence="10">One of several proteins that assist in the late maturation steps of the functional core of the 30S ribosomal subunit. Helps release RbfA from mature subunits. May play a role in the assembly of ribosomal proteins into the subunit. Circularly permuted GTPase that catalyzes slow GTP hydrolysis, GTPase activity is stimulated by the 30S ribosomal subunit.</text>
</comment>
<evidence type="ECO:0000256" key="2">
    <source>
        <dbReference type="ARBA" id="ARBA00022517"/>
    </source>
</evidence>
<dbReference type="Gene3D" id="3.40.50.300">
    <property type="entry name" value="P-loop containing nucleotide triphosphate hydrolases"/>
    <property type="match status" value="1"/>
</dbReference>
<keyword evidence="7 10" id="KW-0862">Zinc</keyword>
<protein>
    <recommendedName>
        <fullName evidence="10">Small ribosomal subunit biogenesis GTPase RsgA</fullName>
        <ecNumber evidence="10">3.6.1.-</ecNumber>
    </recommendedName>
</protein>
<dbReference type="PROSITE" id="PS51721">
    <property type="entry name" value="G_CP"/>
    <property type="match status" value="1"/>
</dbReference>
<sequence>MNLETVGWNLFFEEHFYHYKNKGLLPGRVLGKNKEIYTITDGDKTFYGKLSGKFRYKINLSKDFPAVGDWVVFQTKENSPFVYIQAVLPRKSYFSRKQPISGGRKIKNGVIVGGSTEEQIIASNIDKVLIIGGLDGDFDIRRIERYVTLAYNSGAVPIIILNKVDLCEEVDLYIEQVRSVALGIPILTVSAEKNINMSSLLGHIHSADTIALLGSSGVGKSTITNFLLGEEIQRKQTISKATGKGKHTTTSAELLIHPLGYMIIDTPGLREVQLWGEEDILEESFKDVIAFLGKCKYSNCNHQTESGCAIKEAIKDGMISEKRFESYQNQFDELYKLNKKRTQLDIQMSKKQKQRKLFRF</sequence>
<evidence type="ECO:0000256" key="10">
    <source>
        <dbReference type="HAMAP-Rule" id="MF_01820"/>
    </source>
</evidence>
<feature type="binding site" evidence="10">
    <location>
        <position position="300"/>
    </location>
    <ligand>
        <name>Zn(2+)</name>
        <dbReference type="ChEBI" id="CHEBI:29105"/>
    </ligand>
</feature>
<evidence type="ECO:0000256" key="8">
    <source>
        <dbReference type="ARBA" id="ARBA00022884"/>
    </source>
</evidence>
<dbReference type="Proteomes" id="UP001290455">
    <property type="component" value="Unassembled WGS sequence"/>
</dbReference>
<feature type="binding site" evidence="10">
    <location>
        <begin position="214"/>
        <end position="222"/>
    </location>
    <ligand>
        <name>GTP</name>
        <dbReference type="ChEBI" id="CHEBI:37565"/>
    </ligand>
</feature>
<keyword evidence="5 10" id="KW-0547">Nucleotide-binding</keyword>
<feature type="domain" description="EngC GTPase" evidence="11">
    <location>
        <begin position="123"/>
        <end position="270"/>
    </location>
</feature>
<keyword evidence="1 10" id="KW-0963">Cytoplasm</keyword>
<evidence type="ECO:0000256" key="7">
    <source>
        <dbReference type="ARBA" id="ARBA00022833"/>
    </source>
</evidence>
<dbReference type="RefSeq" id="WP_322447392.1">
    <property type="nucleotide sequence ID" value="NZ_JAXOFX010000010.1"/>
</dbReference>
<feature type="binding site" evidence="10">
    <location>
        <position position="308"/>
    </location>
    <ligand>
        <name>Zn(2+)</name>
        <dbReference type="ChEBI" id="CHEBI:29105"/>
    </ligand>
</feature>
<comment type="subcellular location">
    <subcellularLocation>
        <location evidence="10">Cytoplasm</location>
    </subcellularLocation>
</comment>
<dbReference type="Pfam" id="PF03193">
    <property type="entry name" value="RsgA_GTPase"/>
    <property type="match status" value="1"/>
</dbReference>
<keyword evidence="14" id="KW-1185">Reference proteome</keyword>
<proteinExistence type="inferred from homology"/>
<gene>
    <name evidence="10 13" type="primary">rsgA</name>
    <name evidence="13" type="ORF">SM124_15340</name>
</gene>
<organism evidence="13 14">
    <name type="scientific">Robertmurraya mangrovi</name>
    <dbReference type="NCBI Taxonomy" id="3098077"/>
    <lineage>
        <taxon>Bacteria</taxon>
        <taxon>Bacillati</taxon>
        <taxon>Bacillota</taxon>
        <taxon>Bacilli</taxon>
        <taxon>Bacillales</taxon>
        <taxon>Bacillaceae</taxon>
        <taxon>Robertmurraya</taxon>
    </lineage>
</organism>
<keyword evidence="2 10" id="KW-0690">Ribosome biogenesis</keyword>
<dbReference type="InterPro" id="IPR012340">
    <property type="entry name" value="NA-bd_OB-fold"/>
</dbReference>
<dbReference type="Gene3D" id="2.40.50.140">
    <property type="entry name" value="Nucleic acid-binding proteins"/>
    <property type="match status" value="1"/>
</dbReference>
<keyword evidence="4 10" id="KW-0699">rRNA-binding</keyword>
<dbReference type="InterPro" id="IPR010914">
    <property type="entry name" value="RsgA_GTPase_dom"/>
</dbReference>
<dbReference type="InterPro" id="IPR030378">
    <property type="entry name" value="G_CP_dom"/>
</dbReference>
<dbReference type="SUPFAM" id="SSF52540">
    <property type="entry name" value="P-loop containing nucleoside triphosphate hydrolases"/>
    <property type="match status" value="1"/>
</dbReference>
<dbReference type="Gene3D" id="1.10.40.50">
    <property type="entry name" value="Probable gtpase engc, domain 3"/>
    <property type="match status" value="1"/>
</dbReference>
<evidence type="ECO:0000259" key="11">
    <source>
        <dbReference type="PROSITE" id="PS50936"/>
    </source>
</evidence>
<evidence type="ECO:0000256" key="9">
    <source>
        <dbReference type="ARBA" id="ARBA00023134"/>
    </source>
</evidence>
<dbReference type="EC" id="3.6.1.-" evidence="10"/>
<keyword evidence="3 10" id="KW-0479">Metal-binding</keyword>
<dbReference type="PROSITE" id="PS50936">
    <property type="entry name" value="ENGC_GTPASE"/>
    <property type="match status" value="1"/>
</dbReference>
<feature type="binding site" evidence="10">
    <location>
        <position position="302"/>
    </location>
    <ligand>
        <name>Zn(2+)</name>
        <dbReference type="ChEBI" id="CHEBI:29105"/>
    </ligand>
</feature>
<evidence type="ECO:0000256" key="6">
    <source>
        <dbReference type="ARBA" id="ARBA00022801"/>
    </source>
</evidence>
<evidence type="ECO:0000313" key="13">
    <source>
        <dbReference type="EMBL" id="MDZ5473092.1"/>
    </source>
</evidence>
<accession>A0ABU5J166</accession>
<evidence type="ECO:0000259" key="12">
    <source>
        <dbReference type="PROSITE" id="PS51721"/>
    </source>
</evidence>
<reference evidence="13 14" key="1">
    <citation type="submission" date="2023-11" db="EMBL/GenBank/DDBJ databases">
        <title>Bacillus jintuensis, isolated from a mudflat on the Beibu Gulf coast.</title>
        <authorList>
            <person name="Li M."/>
        </authorList>
    </citation>
    <scope>NUCLEOTIDE SEQUENCE [LARGE SCALE GENOMIC DNA]</scope>
    <source>
        <strain evidence="13 14">31A1R</strain>
    </source>
</reference>